<accession>A0ABV5QTD2</accession>
<dbReference type="Proteomes" id="UP001589716">
    <property type="component" value="Unassembled WGS sequence"/>
</dbReference>
<reference evidence="1 2" key="1">
    <citation type="submission" date="2024-09" db="EMBL/GenBank/DDBJ databases">
        <authorList>
            <person name="Sun Q."/>
            <person name="Mori K."/>
        </authorList>
    </citation>
    <scope>NUCLEOTIDE SEQUENCE [LARGE SCALE GENOMIC DNA]</scope>
    <source>
        <strain evidence="1 2">JCM 4414</strain>
    </source>
</reference>
<dbReference type="RefSeq" id="WP_345487925.1">
    <property type="nucleotide sequence ID" value="NZ_BAAAWU010000001.1"/>
</dbReference>
<comment type="caution">
    <text evidence="1">The sequence shown here is derived from an EMBL/GenBank/DDBJ whole genome shotgun (WGS) entry which is preliminary data.</text>
</comment>
<gene>
    <name evidence="1" type="ORF">ACFFTP_18070</name>
</gene>
<protein>
    <submittedName>
        <fullName evidence="1">Uncharacterized protein</fullName>
    </submittedName>
</protein>
<sequence>MHCDVHLMLHALTADELRRTAAESTPAVPLRVRLGWTLVEFGLRLAASRPRTAPAAVRPATV</sequence>
<dbReference type="EMBL" id="JBHMCT010000011">
    <property type="protein sequence ID" value="MFB9556088.1"/>
    <property type="molecule type" value="Genomic_DNA"/>
</dbReference>
<proteinExistence type="predicted"/>
<organism evidence="1 2">
    <name type="scientific">Streptomyces roseoviridis</name>
    <dbReference type="NCBI Taxonomy" id="67361"/>
    <lineage>
        <taxon>Bacteria</taxon>
        <taxon>Bacillati</taxon>
        <taxon>Actinomycetota</taxon>
        <taxon>Actinomycetes</taxon>
        <taxon>Kitasatosporales</taxon>
        <taxon>Streptomycetaceae</taxon>
        <taxon>Streptomyces</taxon>
    </lineage>
</organism>
<name>A0ABV5QTD2_9ACTN</name>
<evidence type="ECO:0000313" key="2">
    <source>
        <dbReference type="Proteomes" id="UP001589716"/>
    </source>
</evidence>
<evidence type="ECO:0000313" key="1">
    <source>
        <dbReference type="EMBL" id="MFB9556088.1"/>
    </source>
</evidence>
<keyword evidence="2" id="KW-1185">Reference proteome</keyword>